<accession>A0AAV6FSB6</accession>
<evidence type="ECO:0000259" key="1">
    <source>
        <dbReference type="PROSITE" id="PS50927"/>
    </source>
</evidence>
<gene>
    <name evidence="2" type="ORF">AALO_G00242080</name>
</gene>
<reference evidence="2" key="1">
    <citation type="submission" date="2020-10" db="EMBL/GenBank/DDBJ databases">
        <title>Chromosome-scale genome assembly of the Allis shad, Alosa alosa.</title>
        <authorList>
            <person name="Margot Z."/>
            <person name="Christophe K."/>
            <person name="Cabau C."/>
            <person name="Louis A."/>
            <person name="Berthelot C."/>
            <person name="Parey E."/>
            <person name="Roest Crollius H."/>
            <person name="Montfort J."/>
            <person name="Robinson-Rechavi M."/>
            <person name="Bucao C."/>
            <person name="Bouchez O."/>
            <person name="Gislard M."/>
            <person name="Lluch J."/>
            <person name="Milhes M."/>
            <person name="Lampietro C."/>
            <person name="Lopez Roques C."/>
            <person name="Donnadieu C."/>
            <person name="Braasch I."/>
            <person name="Desvignes T."/>
            <person name="Postlethwait J."/>
            <person name="Bobe J."/>
            <person name="Guiguen Y."/>
        </authorList>
    </citation>
    <scope>NUCLEOTIDE SEQUENCE</scope>
    <source>
        <strain evidence="2">M-15738</strain>
        <tissue evidence="2">Blood</tissue>
    </source>
</reference>
<evidence type="ECO:0000313" key="2">
    <source>
        <dbReference type="EMBL" id="KAG5265405.1"/>
    </source>
</evidence>
<organism evidence="2 3">
    <name type="scientific">Alosa alosa</name>
    <name type="common">allis shad</name>
    <dbReference type="NCBI Taxonomy" id="278164"/>
    <lineage>
        <taxon>Eukaryota</taxon>
        <taxon>Metazoa</taxon>
        <taxon>Chordata</taxon>
        <taxon>Craniata</taxon>
        <taxon>Vertebrata</taxon>
        <taxon>Euteleostomi</taxon>
        <taxon>Actinopterygii</taxon>
        <taxon>Neopterygii</taxon>
        <taxon>Teleostei</taxon>
        <taxon>Clupei</taxon>
        <taxon>Clupeiformes</taxon>
        <taxon>Clupeoidei</taxon>
        <taxon>Clupeidae</taxon>
        <taxon>Alosa</taxon>
    </lineage>
</organism>
<dbReference type="PROSITE" id="PS50927">
    <property type="entry name" value="BULB_LECTIN"/>
    <property type="match status" value="1"/>
</dbReference>
<dbReference type="SMART" id="SM00108">
    <property type="entry name" value="B_lectin"/>
    <property type="match status" value="1"/>
</dbReference>
<dbReference type="Proteomes" id="UP000823561">
    <property type="component" value="Chromosome 19"/>
</dbReference>
<protein>
    <recommendedName>
        <fullName evidence="1">Bulb-type lectin domain-containing protein</fullName>
    </recommendedName>
</protein>
<proteinExistence type="predicted"/>
<name>A0AAV6FSB6_9TELE</name>
<comment type="caution">
    <text evidence="2">The sequence shown here is derived from an EMBL/GenBank/DDBJ whole genome shotgun (WGS) entry which is preliminary data.</text>
</comment>
<dbReference type="EMBL" id="JADWDJ010000019">
    <property type="protein sequence ID" value="KAG5265405.1"/>
    <property type="molecule type" value="Genomic_DNA"/>
</dbReference>
<evidence type="ECO:0000313" key="3">
    <source>
        <dbReference type="Proteomes" id="UP000823561"/>
    </source>
</evidence>
<dbReference type="Gene3D" id="2.90.10.30">
    <property type="match status" value="1"/>
</dbReference>
<dbReference type="SUPFAM" id="SSF51110">
    <property type="entry name" value="alpha-D-mannose-specific plant lectins"/>
    <property type="match status" value="1"/>
</dbReference>
<dbReference type="InterPro" id="IPR036426">
    <property type="entry name" value="Bulb-type_lectin_dom_sf"/>
</dbReference>
<feature type="domain" description="Bulb-type lectin" evidence="1">
    <location>
        <begin position="4"/>
        <end position="112"/>
    </location>
</feature>
<sequence length="112" mass="12222">MSGTDTLPAGSQLVPGQYLISVNKLYKATFETDGNFTLSGTAQIWSTNTTGQGGESIKMEPDGNLVMYNASKYPVWMSNSGSTAQEGIKLVVTTDGHLKIMHYDQEIWSRPE</sequence>
<dbReference type="InterPro" id="IPR001480">
    <property type="entry name" value="Bulb-type_lectin_dom"/>
</dbReference>
<dbReference type="AlphaFoldDB" id="A0AAV6FSB6"/>
<keyword evidence="3" id="KW-1185">Reference proteome</keyword>